<feature type="domain" description="Macro" evidence="7">
    <location>
        <begin position="557"/>
        <end position="946"/>
    </location>
</feature>
<dbReference type="SUPFAM" id="SSF52949">
    <property type="entry name" value="Macro domain-like"/>
    <property type="match status" value="2"/>
</dbReference>
<dbReference type="Proteomes" id="UP000438429">
    <property type="component" value="Unassembled WGS sequence"/>
</dbReference>
<dbReference type="Pfam" id="PF04548">
    <property type="entry name" value="AIG1"/>
    <property type="match status" value="1"/>
</dbReference>
<reference evidence="9 10" key="1">
    <citation type="submission" date="2019-06" db="EMBL/GenBank/DDBJ databases">
        <title>Draft genomes of female and male turbot (Scophthalmus maximus).</title>
        <authorList>
            <person name="Xu H."/>
            <person name="Xu X.-W."/>
            <person name="Shao C."/>
            <person name="Chen S."/>
        </authorList>
    </citation>
    <scope>NUCLEOTIDE SEQUENCE [LARGE SCALE GENOMIC DNA]</scope>
    <source>
        <strain evidence="9">Ysfricsl-2016a</strain>
        <tissue evidence="9">Blood</tissue>
    </source>
</reference>
<feature type="region of interest" description="Disordered" evidence="5">
    <location>
        <begin position="599"/>
        <end position="618"/>
    </location>
</feature>
<evidence type="ECO:0000256" key="2">
    <source>
        <dbReference type="ARBA" id="ARBA00022741"/>
    </source>
</evidence>
<dbReference type="InterPro" id="IPR043472">
    <property type="entry name" value="Macro_dom-like"/>
</dbReference>
<gene>
    <name evidence="9" type="ORF">F2P81_018199</name>
</gene>
<accession>A0A6A4SDW3</accession>
<keyword evidence="6" id="KW-0472">Membrane</keyword>
<dbReference type="InterPro" id="IPR006703">
    <property type="entry name" value="G_AIG1"/>
</dbReference>
<feature type="compositionally biased region" description="Polar residues" evidence="5">
    <location>
        <begin position="173"/>
        <end position="199"/>
    </location>
</feature>
<sequence>MKAGNKRHVNRHGVVPLSLAVWRNRFLDVAQSGQLLNKDNDDDDDDDDGLAHLAREERGRGGSASIHLFTKKKKERKRKEGTTMGDVYQYPVFLQCGRRLSAQQRRAVERHFSLRRRSSGGDCGPLARAGPAGYSLAFRSQTDQQRVLQRCEHVVELADGPLMLTVHGSLESHNSSSIAASTPSQESTAPAQSPQSTPASIPPPGGEEYELRPDTYLLCYLKECPKVWQDLEAELVSMACSAQLYPEEERVLVRRLAQPGAADEGRNWKADVDKVFDGYLCHFEVDPHKTKALRQSCSSHQATDGVKVYGEMGIAVVVGKHSQVKARLMEVEDLTVKHRRSHSNEKLTSICRLGEAKLRLLWRQIEQGVGQRFPGVEVTRRDVGQVALEGSVKDVLEAVDWISDKENLVSERTVGNLRPHLLAFLRKAYGGPGELRDFLGVDDDMEIELQDTELRLFSLSAYKLDEAEEALQREFREMKVDVPDCPALSSELMSKTYEMNQVQFRAQSTEDFGLAQELSEFLQLHGFDLSEVTEVMSLLSPFVDSLVQALSLKDENTVVASYSLCDGLQVEVCQDDVTKQKADTLVNTANEDLGNCGGVAAAGSKESPESQRESSTLKEWTGDKEVTTVGNLLCEKLLHDSGAIAGETGGRVGFLLEKTVQFTLNMAEMMEIKYLALPCTVSGGSGVSVCSEAIVTAVEEFGSQGGRGLRRIALVDNRAEVVRAMQDACDRLLQGGTGYSPPSDLGLLTDAAAQETASGATVGPPGDGVHVETVQATIETQQVDAVVSPMFGHNPLSTRVGNTLSKIVGSQLTAMFTKESEEGTTPGDAVLVEGFTGLPSNAVIFLNLVPWDDEEDGTAVQVMRLGINAILTACDNRGFGSVALPVLGAGLALGFPNSVVARVLQEQVHAFKQNRASRTPFLVRIVIHPSDTEASEVFRGFMKDEDLATMRIVLLGKSGSGKSTLANCIFGSEELFATSLSPNSVTSQCQAETRLVNGRSITLIDTPGFFDSHRPEEDIKSEMARCITECAPGPHAFLIVLQVDRFTSQEQAVIAKIRQYFSDDALKHAVVVFTHGDQLAEGSQIEDFVGQNEDLSELVRKCGGRCHVFDNKYWKNKREDEYRSNRFQAEVLLKTIDKMVMDNKGGYYTNEKLQAVRAEIKREEERIRHARGNMSRSEIRQRAIINVSNRLLIQLAGTATGAVLGAFFGLALMVGFDITAMNSLSQLSKLKGIPAAGKGVAAAVGLGEVAVIEDFVLTLKTFSVRKTRLVLMLHASSPASASV</sequence>
<dbReference type="EMBL" id="VEVO01000016">
    <property type="protein sequence ID" value="KAF0029094.1"/>
    <property type="molecule type" value="Genomic_DNA"/>
</dbReference>
<feature type="compositionally biased region" description="Basic residues" evidence="5">
    <location>
        <begin position="69"/>
        <end position="79"/>
    </location>
</feature>
<dbReference type="PROSITE" id="PS51720">
    <property type="entry name" value="G_AIG1"/>
    <property type="match status" value="1"/>
</dbReference>
<evidence type="ECO:0000256" key="3">
    <source>
        <dbReference type="ARBA" id="ARBA00023134"/>
    </source>
</evidence>
<comment type="caution">
    <text evidence="9">The sequence shown here is derived from an EMBL/GenBank/DDBJ whole genome shotgun (WGS) entry which is preliminary data.</text>
</comment>
<evidence type="ECO:0000256" key="1">
    <source>
        <dbReference type="ARBA" id="ARBA00008535"/>
    </source>
</evidence>
<feature type="transmembrane region" description="Helical" evidence="6">
    <location>
        <begin position="1191"/>
        <end position="1216"/>
    </location>
</feature>
<dbReference type="Pfam" id="PF23222">
    <property type="entry name" value="RRM_PARP14_1"/>
    <property type="match status" value="1"/>
</dbReference>
<dbReference type="FunFam" id="3.40.50.300:FF:000366">
    <property type="entry name" value="GTPase, IMAP family member 2"/>
    <property type="match status" value="1"/>
</dbReference>
<dbReference type="InterPro" id="IPR045058">
    <property type="entry name" value="GIMA/IAN/Toc"/>
</dbReference>
<keyword evidence="6" id="KW-0812">Transmembrane</keyword>
<evidence type="ECO:0000256" key="4">
    <source>
        <dbReference type="SAM" id="Coils"/>
    </source>
</evidence>
<dbReference type="Gene3D" id="3.40.50.300">
    <property type="entry name" value="P-loop containing nucleotide triphosphate hydrolases"/>
    <property type="match status" value="1"/>
</dbReference>
<evidence type="ECO:0000259" key="8">
    <source>
        <dbReference type="PROSITE" id="PS51720"/>
    </source>
</evidence>
<dbReference type="PANTHER" id="PTHR10903:SF62">
    <property type="entry name" value="GTPASE IMAP FAMILY MEMBER 4-LIKE-RELATED"/>
    <property type="match status" value="1"/>
</dbReference>
<feature type="compositionally biased region" description="Basic and acidic residues" evidence="5">
    <location>
        <begin position="606"/>
        <end position="618"/>
    </location>
</feature>
<evidence type="ECO:0000256" key="6">
    <source>
        <dbReference type="SAM" id="Phobius"/>
    </source>
</evidence>
<feature type="region of interest" description="Disordered" evidence="5">
    <location>
        <begin position="173"/>
        <end position="207"/>
    </location>
</feature>
<keyword evidence="3" id="KW-0342">GTP-binding</keyword>
<evidence type="ECO:0000256" key="5">
    <source>
        <dbReference type="SAM" id="MobiDB-lite"/>
    </source>
</evidence>
<proteinExistence type="inferred from homology"/>
<dbReference type="GO" id="GO:0005525">
    <property type="term" value="F:GTP binding"/>
    <property type="evidence" value="ECO:0007669"/>
    <property type="project" value="UniProtKB-KW"/>
</dbReference>
<evidence type="ECO:0000313" key="9">
    <source>
        <dbReference type="EMBL" id="KAF0029094.1"/>
    </source>
</evidence>
<feature type="domain" description="AIG1-type G" evidence="8">
    <location>
        <begin position="947"/>
        <end position="1157"/>
    </location>
</feature>
<dbReference type="InterPro" id="IPR027417">
    <property type="entry name" value="P-loop_NTPase"/>
</dbReference>
<keyword evidence="2" id="KW-0547">Nucleotide-binding</keyword>
<evidence type="ECO:0008006" key="11">
    <source>
        <dbReference type="Google" id="ProtNLM"/>
    </source>
</evidence>
<dbReference type="CDD" id="cd01852">
    <property type="entry name" value="AIG1"/>
    <property type="match status" value="1"/>
</dbReference>
<dbReference type="SUPFAM" id="SSF52540">
    <property type="entry name" value="P-loop containing nucleoside triphosphate hydrolases"/>
    <property type="match status" value="1"/>
</dbReference>
<evidence type="ECO:0000259" key="7">
    <source>
        <dbReference type="PROSITE" id="PS51154"/>
    </source>
</evidence>
<dbReference type="InterPro" id="IPR002589">
    <property type="entry name" value="Macro_dom"/>
</dbReference>
<comment type="similarity">
    <text evidence="1">Belongs to the TRAFAC class TrmE-Era-EngA-EngB-Septin-like GTPase superfamily. AIG1/Toc34/Toc159-like paraseptin GTPase family. IAN subfamily.</text>
</comment>
<dbReference type="Pfam" id="PF01661">
    <property type="entry name" value="Macro"/>
    <property type="match status" value="1"/>
</dbReference>
<feature type="region of interest" description="Disordered" evidence="5">
    <location>
        <begin position="55"/>
        <end position="82"/>
    </location>
</feature>
<dbReference type="PANTHER" id="PTHR10903">
    <property type="entry name" value="GTPASE, IMAP FAMILY MEMBER-RELATED"/>
    <property type="match status" value="1"/>
</dbReference>
<keyword evidence="4" id="KW-0175">Coiled coil</keyword>
<dbReference type="PROSITE" id="PS51154">
    <property type="entry name" value="MACRO"/>
    <property type="match status" value="1"/>
</dbReference>
<dbReference type="Gene3D" id="3.40.220.10">
    <property type="entry name" value="Leucine Aminopeptidase, subunit E, domain 1"/>
    <property type="match status" value="2"/>
</dbReference>
<protein>
    <recommendedName>
        <fullName evidence="11">AIG1-type G domain-containing protein</fullName>
    </recommendedName>
</protein>
<name>A0A6A4SDW3_SCOMX</name>
<dbReference type="SMART" id="SM00506">
    <property type="entry name" value="A1pp"/>
    <property type="match status" value="2"/>
</dbReference>
<feature type="coiled-coil region" evidence="4">
    <location>
        <begin position="1150"/>
        <end position="1180"/>
    </location>
</feature>
<keyword evidence="6" id="KW-1133">Transmembrane helix</keyword>
<dbReference type="InterPro" id="IPR057051">
    <property type="entry name" value="PARP14_RPM_1"/>
</dbReference>
<evidence type="ECO:0000313" key="10">
    <source>
        <dbReference type="Proteomes" id="UP000438429"/>
    </source>
</evidence>
<organism evidence="9 10">
    <name type="scientific">Scophthalmus maximus</name>
    <name type="common">Turbot</name>
    <name type="synonym">Psetta maxima</name>
    <dbReference type="NCBI Taxonomy" id="52904"/>
    <lineage>
        <taxon>Eukaryota</taxon>
        <taxon>Metazoa</taxon>
        <taxon>Chordata</taxon>
        <taxon>Craniata</taxon>
        <taxon>Vertebrata</taxon>
        <taxon>Euteleostomi</taxon>
        <taxon>Actinopterygii</taxon>
        <taxon>Neopterygii</taxon>
        <taxon>Teleostei</taxon>
        <taxon>Neoteleostei</taxon>
        <taxon>Acanthomorphata</taxon>
        <taxon>Carangaria</taxon>
        <taxon>Pleuronectiformes</taxon>
        <taxon>Pleuronectoidei</taxon>
        <taxon>Scophthalmidae</taxon>
        <taxon>Scophthalmus</taxon>
    </lineage>
</organism>